<organism evidence="2 3">
    <name type="scientific">Populus deltoides</name>
    <name type="common">Eastern poplar</name>
    <name type="synonym">Eastern cottonwood</name>
    <dbReference type="NCBI Taxonomy" id="3696"/>
    <lineage>
        <taxon>Eukaryota</taxon>
        <taxon>Viridiplantae</taxon>
        <taxon>Streptophyta</taxon>
        <taxon>Embryophyta</taxon>
        <taxon>Tracheophyta</taxon>
        <taxon>Spermatophyta</taxon>
        <taxon>Magnoliopsida</taxon>
        <taxon>eudicotyledons</taxon>
        <taxon>Gunneridae</taxon>
        <taxon>Pentapetalae</taxon>
        <taxon>rosids</taxon>
        <taxon>fabids</taxon>
        <taxon>Malpighiales</taxon>
        <taxon>Salicaceae</taxon>
        <taxon>Saliceae</taxon>
        <taxon>Populus</taxon>
    </lineage>
</organism>
<reference evidence="2" key="1">
    <citation type="journal article" date="2021" name="J. Hered.">
        <title>Genome Assembly of Salicaceae Populus deltoides (Eastern Cottonwood) I-69 Based on Nanopore Sequencing and Hi-C Technologies.</title>
        <authorList>
            <person name="Bai S."/>
            <person name="Wu H."/>
            <person name="Zhang J."/>
            <person name="Pan Z."/>
            <person name="Zhao W."/>
            <person name="Li Z."/>
            <person name="Tong C."/>
        </authorList>
    </citation>
    <scope>NUCLEOTIDE SEQUENCE</scope>
    <source>
        <tissue evidence="2">Leaf</tissue>
    </source>
</reference>
<comment type="caution">
    <text evidence="2">The sequence shown here is derived from an EMBL/GenBank/DDBJ whole genome shotgun (WGS) entry which is preliminary data.</text>
</comment>
<sequence>MSGTCTRTETVQQRPPVVGTSRRIDGQTTGCPAQFEDQIRGYRTRQRRLYEAQRAVRRIIPAACSSNQFSNALESRVDLNTELELSARRRAMLAPTVLYTTHGSDPQHRVYQHYSEERVLVVNEGRDMRFIQEDSYDRLRREGFQHIHMGMMMVHIATLHRRDTGVMALIIFRDTRWTGDLAIIGTMEANLSRGPQMQAGESNLLITRGLVGRITNTSVTGFGYQVDGVMDYLVSRGIQAMPGTLRSARTNLDGSVSMRFASYRDTPTPLARDPSDTDDAQDPEAEFQDLALIWVQLPNLQLTWQPDPEPTIVWTPSRYTGPEWDSLGEPNLNGYDYRVRYSAPS</sequence>
<evidence type="ECO:0000313" key="3">
    <source>
        <dbReference type="Proteomes" id="UP000807159"/>
    </source>
</evidence>
<accession>A0A8T2ZC11</accession>
<proteinExistence type="predicted"/>
<feature type="compositionally biased region" description="Polar residues" evidence="1">
    <location>
        <begin position="1"/>
        <end position="13"/>
    </location>
</feature>
<dbReference type="AlphaFoldDB" id="A0A8T2ZC11"/>
<dbReference type="Proteomes" id="UP000807159">
    <property type="component" value="Chromosome 2"/>
</dbReference>
<keyword evidence="3" id="KW-1185">Reference proteome</keyword>
<dbReference type="EMBL" id="JACEGQ020000002">
    <property type="protein sequence ID" value="KAH8515144.1"/>
    <property type="molecule type" value="Genomic_DNA"/>
</dbReference>
<evidence type="ECO:0000313" key="2">
    <source>
        <dbReference type="EMBL" id="KAH8515144.1"/>
    </source>
</evidence>
<gene>
    <name evidence="2" type="ORF">H0E87_003846</name>
</gene>
<evidence type="ECO:0000256" key="1">
    <source>
        <dbReference type="SAM" id="MobiDB-lite"/>
    </source>
</evidence>
<feature type="region of interest" description="Disordered" evidence="1">
    <location>
        <begin position="1"/>
        <end position="24"/>
    </location>
</feature>
<name>A0A8T2ZC11_POPDE</name>
<protein>
    <submittedName>
        <fullName evidence="2">Uncharacterized protein</fullName>
    </submittedName>
</protein>